<dbReference type="Proteomes" id="UP000286595">
    <property type="component" value="Unassembled WGS sequence"/>
</dbReference>
<evidence type="ECO:0000313" key="2">
    <source>
        <dbReference type="Proteomes" id="UP000286595"/>
    </source>
</evidence>
<dbReference type="EMBL" id="QRIM01000015">
    <property type="protein sequence ID" value="RHG59197.1"/>
    <property type="molecule type" value="Genomic_DNA"/>
</dbReference>
<comment type="caution">
    <text evidence="1">The sequence shown here is derived from an EMBL/GenBank/DDBJ whole genome shotgun (WGS) entry which is preliminary data.</text>
</comment>
<name>A0A3R6E1H0_9FIRM</name>
<protein>
    <submittedName>
        <fullName evidence="1">Uncharacterized protein</fullName>
    </submittedName>
</protein>
<accession>A0A3R6E1H0</accession>
<dbReference type="RefSeq" id="WP_118218845.1">
    <property type="nucleotide sequence ID" value="NZ_QRIM01000015.1"/>
</dbReference>
<sequence length="210" mass="24009">MATDVTGVENVMGEVALFWQLRKFQFIEEATDFWMNAVAPKECFGDEDPDLDTALLLNQFFTEWLLFEMPYQESTLVGITALRDEISAESRNVLKQIAETQRFSSFKMQWLNPDTSMVQLRDVYSGKCYIVESAHLADKTGWLEGTVSCRIAYVDGGWCCPGQVFLHDGADWNEVDQSNYVSADTYGYYVGLCREVLGRDGKYRKSLRVH</sequence>
<proteinExistence type="predicted"/>
<evidence type="ECO:0000313" key="1">
    <source>
        <dbReference type="EMBL" id="RHG59197.1"/>
    </source>
</evidence>
<organism evidence="1 2">
    <name type="scientific">Coprococcus comes</name>
    <dbReference type="NCBI Taxonomy" id="410072"/>
    <lineage>
        <taxon>Bacteria</taxon>
        <taxon>Bacillati</taxon>
        <taxon>Bacillota</taxon>
        <taxon>Clostridia</taxon>
        <taxon>Lachnospirales</taxon>
        <taxon>Lachnospiraceae</taxon>
        <taxon>Coprococcus</taxon>
    </lineage>
</organism>
<gene>
    <name evidence="1" type="ORF">DW252_12385</name>
</gene>
<reference evidence="1 2" key="1">
    <citation type="submission" date="2018-08" db="EMBL/GenBank/DDBJ databases">
        <title>A genome reference for cultivated species of the human gut microbiota.</title>
        <authorList>
            <person name="Zou Y."/>
            <person name="Xue W."/>
            <person name="Luo G."/>
        </authorList>
    </citation>
    <scope>NUCLEOTIDE SEQUENCE [LARGE SCALE GENOMIC DNA]</scope>
    <source>
        <strain evidence="1 2">AM22-12LB</strain>
    </source>
</reference>
<dbReference type="AlphaFoldDB" id="A0A3R6E1H0"/>